<feature type="transmembrane region" description="Helical" evidence="1">
    <location>
        <begin position="528"/>
        <end position="549"/>
    </location>
</feature>
<reference evidence="2 3" key="1">
    <citation type="journal article" date="1991" name="Int. J. Syst. Bacteriol.">
        <title>Description of the erythromycin-producing bacterium Arthrobacter sp. strain NRRL B-3381 as Aeromicrobium erythreum gen. nov., sp. nov.</title>
        <authorList>
            <person name="Miller E.S."/>
            <person name="Woese C.R."/>
            <person name="Brenner S."/>
        </authorList>
    </citation>
    <scope>NUCLEOTIDE SEQUENCE [LARGE SCALE GENOMIC DNA]</scope>
    <source>
        <strain evidence="2 3">AR18</strain>
    </source>
</reference>
<keyword evidence="3" id="KW-1185">Reference proteome</keyword>
<feature type="transmembrane region" description="Helical" evidence="1">
    <location>
        <begin position="337"/>
        <end position="359"/>
    </location>
</feature>
<dbReference type="PATRIC" id="fig|2041.4.peg.3114"/>
<feature type="transmembrane region" description="Helical" evidence="1">
    <location>
        <begin position="254"/>
        <end position="278"/>
    </location>
</feature>
<feature type="transmembrane region" description="Helical" evidence="1">
    <location>
        <begin position="172"/>
        <end position="194"/>
    </location>
</feature>
<feature type="transmembrane region" description="Helical" evidence="1">
    <location>
        <begin position="365"/>
        <end position="382"/>
    </location>
</feature>
<dbReference type="EMBL" id="CP011502">
    <property type="protein sequence ID" value="ALX05896.1"/>
    <property type="molecule type" value="Genomic_DNA"/>
</dbReference>
<feature type="transmembrane region" description="Helical" evidence="1">
    <location>
        <begin position="89"/>
        <end position="109"/>
    </location>
</feature>
<name>A0A0U3T5J3_9ACTN</name>
<dbReference type="KEGG" id="aer:AERYTH_14905"/>
<feature type="transmembrane region" description="Helical" evidence="1">
    <location>
        <begin position="422"/>
        <end position="440"/>
    </location>
</feature>
<feature type="transmembrane region" description="Helical" evidence="1">
    <location>
        <begin position="61"/>
        <end position="83"/>
    </location>
</feature>
<proteinExistence type="predicted"/>
<feature type="transmembrane region" description="Helical" evidence="1">
    <location>
        <begin position="215"/>
        <end position="234"/>
    </location>
</feature>
<feature type="transmembrane region" description="Helical" evidence="1">
    <location>
        <begin position="489"/>
        <end position="508"/>
    </location>
</feature>
<keyword evidence="1" id="KW-0472">Membrane</keyword>
<evidence type="ECO:0000313" key="3">
    <source>
        <dbReference type="Proteomes" id="UP000067689"/>
    </source>
</evidence>
<dbReference type="Proteomes" id="UP000067689">
    <property type="component" value="Chromosome"/>
</dbReference>
<keyword evidence="1" id="KW-1133">Transmembrane helix</keyword>
<accession>A0A0U3T5J3</accession>
<feature type="transmembrane region" description="Helical" evidence="1">
    <location>
        <begin position="446"/>
        <end position="468"/>
    </location>
</feature>
<organism evidence="2 3">
    <name type="scientific">Aeromicrobium erythreum</name>
    <dbReference type="NCBI Taxonomy" id="2041"/>
    <lineage>
        <taxon>Bacteria</taxon>
        <taxon>Bacillati</taxon>
        <taxon>Actinomycetota</taxon>
        <taxon>Actinomycetes</taxon>
        <taxon>Propionibacteriales</taxon>
        <taxon>Nocardioidaceae</taxon>
        <taxon>Aeromicrobium</taxon>
    </lineage>
</organism>
<evidence type="ECO:0000256" key="1">
    <source>
        <dbReference type="SAM" id="Phobius"/>
    </source>
</evidence>
<gene>
    <name evidence="2" type="ORF">AERYTH_14905</name>
</gene>
<dbReference type="STRING" id="2041.AERYTH_14905"/>
<evidence type="ECO:0000313" key="2">
    <source>
        <dbReference type="EMBL" id="ALX05896.1"/>
    </source>
</evidence>
<dbReference type="RefSeq" id="WP_067860326.1">
    <property type="nucleotide sequence ID" value="NZ_CP011502.1"/>
</dbReference>
<dbReference type="AlphaFoldDB" id="A0A0U3T5J3"/>
<protein>
    <submittedName>
        <fullName evidence="2">Uncharacterized protein</fullName>
    </submittedName>
</protein>
<feature type="transmembrane region" description="Helical" evidence="1">
    <location>
        <begin position="145"/>
        <end position="166"/>
    </location>
</feature>
<sequence>MPPVPATGATLCSDLGAQGRRSSLAVLRRCLVVVPWLLRSRRNRVAAELGRHPLTPTDRRLLAAAVTWSLACSATCGAIVVALGDGTRVVAALVCVAVLAVAPLAAGAFPRTRTVGLVRSAYHREGPWSGPSAVSLAVADGMARLASLLGVLLVSLGPALVVVLAAQWGPVVAVLLAPAVLLLGAAVGVLACVGSLLRLGAGAHLAVSVGYHADVLVRAVGAAGVAGGGAYVVGRLARATDASGPPQALRDVHVTGLGALLLAAGAAAAIGTSLVLLARVARSTGLERTLRRLARQSGADGPAPGERLAPSAWEDDAVGTKERVFVRRTRAGRRSGADGLVAVSSALVGGAVGLVSSGLVSSSTGRLVALMFGLLLVGELVGDGLRRVDSVDADGAATTWLLGSRRHVRHLVRLRAARHARTLAVVVASVLVVATVATSLPGPQVVLVGAAGALVVVVSTIAIVGTTARHPRWDWTSVDEIGMHPAAQAQRFATTGVLWMVAFCLAAVGHRLAPTTAGPTGDGTVLPLAAAALLVLGGLAVAPSAAVALGRSTR</sequence>
<keyword evidence="1" id="KW-0812">Transmembrane</keyword>